<dbReference type="eggNOG" id="COG1413">
    <property type="taxonomic scope" value="Bacteria"/>
</dbReference>
<gene>
    <name evidence="3" type="ORF">TresaDRAFT_1885</name>
</gene>
<dbReference type="PATRIC" id="fig|907348.3.peg.596"/>
<evidence type="ECO:0000313" key="4">
    <source>
        <dbReference type="Proteomes" id="UP000003571"/>
    </source>
</evidence>
<evidence type="ECO:0000256" key="2">
    <source>
        <dbReference type="SAM" id="SignalP"/>
    </source>
</evidence>
<reference evidence="3 4" key="1">
    <citation type="submission" date="2011-09" db="EMBL/GenBank/DDBJ databases">
        <title>The draft genome of Treponema saccharophilum DSM 2985.</title>
        <authorList>
            <consortium name="US DOE Joint Genome Institute (JGI-PGF)"/>
            <person name="Lucas S."/>
            <person name="Copeland A."/>
            <person name="Lapidus A."/>
            <person name="Glavina del Rio T."/>
            <person name="Dalin E."/>
            <person name="Tice H."/>
            <person name="Bruce D."/>
            <person name="Goodwin L."/>
            <person name="Pitluck S."/>
            <person name="Peters L."/>
            <person name="Kyrpides N."/>
            <person name="Mavromatis K."/>
            <person name="Ivanova N."/>
            <person name="Markowitz V."/>
            <person name="Cheng J.-F."/>
            <person name="Hugenholtz P."/>
            <person name="Woyke T."/>
            <person name="Wu D."/>
            <person name="Gronow S."/>
            <person name="Wellnitz S."/>
            <person name="Brambilla E."/>
            <person name="Klenk H.-P."/>
            <person name="Eisen J.A."/>
        </authorList>
    </citation>
    <scope>NUCLEOTIDE SEQUENCE [LARGE SCALE GENOMIC DNA]</scope>
    <source>
        <strain evidence="3 4">DSM 2985</strain>
    </source>
</reference>
<dbReference type="SUPFAM" id="SSF48371">
    <property type="entry name" value="ARM repeat"/>
    <property type="match status" value="2"/>
</dbReference>
<comment type="caution">
    <text evidence="3">The sequence shown here is derived from an EMBL/GenBank/DDBJ whole genome shotgun (WGS) entry which is preliminary data.</text>
</comment>
<keyword evidence="3" id="KW-0456">Lyase</keyword>
<dbReference type="STRING" id="907348.TresaDRAFT_1885"/>
<feature type="signal peptide" evidence="2">
    <location>
        <begin position="1"/>
        <end position="22"/>
    </location>
</feature>
<dbReference type="Gene3D" id="1.25.10.10">
    <property type="entry name" value="Leucine-rich Repeat Variant"/>
    <property type="match status" value="2"/>
</dbReference>
<keyword evidence="4" id="KW-1185">Reference proteome</keyword>
<dbReference type="PANTHER" id="PTHR12697:SF5">
    <property type="entry name" value="DEOXYHYPUSINE HYDROXYLASE"/>
    <property type="match status" value="1"/>
</dbReference>
<protein>
    <submittedName>
        <fullName evidence="3">PBS lyase HEAT domain protein repeat-containing protein</fullName>
    </submittedName>
</protein>
<evidence type="ECO:0000256" key="1">
    <source>
        <dbReference type="SAM" id="MobiDB-lite"/>
    </source>
</evidence>
<dbReference type="InterPro" id="IPR016024">
    <property type="entry name" value="ARM-type_fold"/>
</dbReference>
<accession>H7EIF4</accession>
<dbReference type="EMBL" id="AGRW01000036">
    <property type="protein sequence ID" value="EIC02605.1"/>
    <property type="molecule type" value="Genomic_DNA"/>
</dbReference>
<keyword evidence="2" id="KW-0732">Signal</keyword>
<dbReference type="AlphaFoldDB" id="H7EIF4"/>
<feature type="compositionally biased region" description="Basic and acidic residues" evidence="1">
    <location>
        <begin position="55"/>
        <end position="68"/>
    </location>
</feature>
<dbReference type="Proteomes" id="UP000003571">
    <property type="component" value="Unassembled WGS sequence"/>
</dbReference>
<evidence type="ECO:0000313" key="3">
    <source>
        <dbReference type="EMBL" id="EIC02605.1"/>
    </source>
</evidence>
<dbReference type="Pfam" id="PF13646">
    <property type="entry name" value="HEAT_2"/>
    <property type="match status" value="1"/>
</dbReference>
<organism evidence="3 4">
    <name type="scientific">Treponema saccharophilum DSM 2985</name>
    <dbReference type="NCBI Taxonomy" id="907348"/>
    <lineage>
        <taxon>Bacteria</taxon>
        <taxon>Pseudomonadati</taxon>
        <taxon>Spirochaetota</taxon>
        <taxon>Spirochaetia</taxon>
        <taxon>Spirochaetales</taxon>
        <taxon>Treponemataceae</taxon>
        <taxon>Treponema</taxon>
    </lineage>
</organism>
<dbReference type="GO" id="GO:0016491">
    <property type="term" value="F:oxidoreductase activity"/>
    <property type="evidence" value="ECO:0007669"/>
    <property type="project" value="TreeGrafter"/>
</dbReference>
<dbReference type="InterPro" id="IPR011989">
    <property type="entry name" value="ARM-like"/>
</dbReference>
<sequence length="518" mass="57184">MRKAVLVAFAALLLFPAAHLFADDDSAEEKTQEKSQYSKAGESDVPAQKRPRAGSADEIRDLDNTDPDGRKKNADILKFGLEDEVVELLGKMAEKKDVRFVDEAYDLYEESKSSAVKEKIMEFFRTMGDPCLEDYAVMILNDPFDEPTSTVNAAFAYLGEMKTTAAIPAVESLLEGDNEKFYDSAITALGKIGGSDEAMYLAEYFDREELTLPQKQNLVKTLGLLKASETFDKLSEMAQDDDENTFVRMYASEAIGQIGASDSSRREDSLSILSSVFESRDPNLRTYVVKGLSNFTPSDVGDIIIQALKDSHPKVRLEAVDSVKKMGLSSAVPYLVYRAKNDPEYSVKKACWPVIAELNTPEGNEYLVSQITEKKKVGDDTKARVATALLEFNNAGTKEIIALAEEVLKDDHRKPLRYALGKEFAKYGRSEFEEICRLYMGNKDVSTQGTGLDIYAKGRYSSLTPEVQKLADLAGKDKKKSNANAIKAAKILGIDWEAKLAAEEASKKDAQGGAQDSK</sequence>
<proteinExistence type="predicted"/>
<feature type="region of interest" description="Disordered" evidence="1">
    <location>
        <begin position="26"/>
        <end position="68"/>
    </location>
</feature>
<dbReference type="GO" id="GO:0016829">
    <property type="term" value="F:lyase activity"/>
    <property type="evidence" value="ECO:0007669"/>
    <property type="project" value="UniProtKB-KW"/>
</dbReference>
<feature type="chain" id="PRO_5003608663" evidence="2">
    <location>
        <begin position="23"/>
        <end position="518"/>
    </location>
</feature>
<name>H7EIF4_9SPIR</name>
<dbReference type="PANTHER" id="PTHR12697">
    <property type="entry name" value="PBS LYASE HEAT-LIKE PROTEIN"/>
    <property type="match status" value="1"/>
</dbReference>